<dbReference type="InterPro" id="IPR027417">
    <property type="entry name" value="P-loop_NTPase"/>
</dbReference>
<feature type="region of interest" description="Disordered" evidence="1">
    <location>
        <begin position="1140"/>
        <end position="1161"/>
    </location>
</feature>
<dbReference type="SUPFAM" id="SSF52540">
    <property type="entry name" value="P-loop containing nucleoside triphosphate hydrolases"/>
    <property type="match status" value="1"/>
</dbReference>
<evidence type="ECO:0000256" key="1">
    <source>
        <dbReference type="SAM" id="MobiDB-lite"/>
    </source>
</evidence>
<comment type="caution">
    <text evidence="3">The sequence shown here is derived from an EMBL/GenBank/DDBJ whole genome shotgun (WGS) entry which is preliminary data.</text>
</comment>
<evidence type="ECO:0000256" key="2">
    <source>
        <dbReference type="SAM" id="SignalP"/>
    </source>
</evidence>
<organism evidence="3 4">
    <name type="scientific">Orchesella dallaii</name>
    <dbReference type="NCBI Taxonomy" id="48710"/>
    <lineage>
        <taxon>Eukaryota</taxon>
        <taxon>Metazoa</taxon>
        <taxon>Ecdysozoa</taxon>
        <taxon>Arthropoda</taxon>
        <taxon>Hexapoda</taxon>
        <taxon>Collembola</taxon>
        <taxon>Entomobryomorpha</taxon>
        <taxon>Entomobryoidea</taxon>
        <taxon>Orchesellidae</taxon>
        <taxon>Orchesellinae</taxon>
        <taxon>Orchesella</taxon>
    </lineage>
</organism>
<reference evidence="3 4" key="1">
    <citation type="submission" date="2024-08" db="EMBL/GenBank/DDBJ databases">
        <authorList>
            <person name="Cucini C."/>
            <person name="Frati F."/>
        </authorList>
    </citation>
    <scope>NUCLEOTIDE SEQUENCE [LARGE SCALE GENOMIC DNA]</scope>
</reference>
<dbReference type="EMBL" id="CAXLJM020000107">
    <property type="protein sequence ID" value="CAL8135060.1"/>
    <property type="molecule type" value="Genomic_DNA"/>
</dbReference>
<accession>A0ABP1RTG7</accession>
<evidence type="ECO:0000313" key="4">
    <source>
        <dbReference type="Proteomes" id="UP001642540"/>
    </source>
</evidence>
<dbReference type="CDD" id="cd00882">
    <property type="entry name" value="Ras_like_GTPase"/>
    <property type="match status" value="1"/>
</dbReference>
<feature type="compositionally biased region" description="Polar residues" evidence="1">
    <location>
        <begin position="45"/>
        <end position="63"/>
    </location>
</feature>
<dbReference type="Gene3D" id="3.40.50.300">
    <property type="entry name" value="P-loop containing nucleotide triphosphate hydrolases"/>
    <property type="match status" value="1"/>
</dbReference>
<keyword evidence="4" id="KW-1185">Reference proteome</keyword>
<feature type="compositionally biased region" description="Gly residues" evidence="1">
    <location>
        <begin position="1144"/>
        <end position="1159"/>
    </location>
</feature>
<proteinExistence type="predicted"/>
<protein>
    <submittedName>
        <fullName evidence="3">Uncharacterized protein</fullName>
    </submittedName>
</protein>
<feature type="signal peptide" evidence="2">
    <location>
        <begin position="1"/>
        <end position="23"/>
    </location>
</feature>
<gene>
    <name evidence="3" type="ORF">ODALV1_LOCUS25810</name>
</gene>
<evidence type="ECO:0000313" key="3">
    <source>
        <dbReference type="EMBL" id="CAL8135060.1"/>
    </source>
</evidence>
<feature type="region of interest" description="Disordered" evidence="1">
    <location>
        <begin position="1091"/>
        <end position="1119"/>
    </location>
</feature>
<dbReference type="Proteomes" id="UP001642540">
    <property type="component" value="Unassembled WGS sequence"/>
</dbReference>
<name>A0ABP1RTG7_9HEXA</name>
<sequence length="1363" mass="153101">MEIFKFLSQAVIVSILFLHMVNTLPNSSSAVPRKCLTLAVPTTPPASTIDSQNSTSNSWDEGTHQENNLQEILRRGMDQLQLDDDDKSAIFVLGNTGSGKTTLTQVLNGNLSQLHAVRTHRKRLIVIDDNDRIGLPTTTSKTLVPELVVNPKHNVSFYDCPGFDDNRGAETDIAAMYFVNSITEHVNRAKFLFTVTHSSLIPGDDRLDFDLLVTHASRFLLNMNKVRSSIGLVVTKVNSFSEWGEYLNDDELMSGIVEFIQQYKSTLQQQLNNNGNRMGQNEITLLQRKKQFVEAILEKENAEFDDSDYNANEQHSKIWFLRNPPQCGPFSEMPYIQQAREKIMEMVINKLSYTSTNSSDFGFTLKDKTRLKISTEYLPAVSAEMQNVTLQVINELTEAYQTEFENQFNTESGMREALLKLNQVHKSLFLLVPNENLTFIQEIQNLFHIMDYPVPESYLNQIKNYEDLLKFYEKVLMTSIQRPSLESSLTKLQNRIRIMTETTLSQIQETIVTGIKSEIGNSTLQVLDDLIASYKRDFWVEYRQNEEEMRSSLVRLNSVYSTIQNFTSAAALNHSQIYVEDIPKLFAAIEYPVPSSYENLIREKDSLLSFYENVTMTRIERPSFDSLINNMQIRLGNFRQGIWNSIKDSSIPNNVQEMELIFIELSNCFLQIYETNFEKEFNSSEYRTKEALRKLTQVYNKINGFELQTGNTFSQSVQNLFSSLEFPIPESNLTRLQKVEGLVTFFDETSPEPLTIVISLDLSNLQIRIQNMRESAWNYIIENTVHEIISEMNRTVTEHVSRLESCYIQHFYDDLNRATMPKKVEAFTEHFQQLEELRERWENVSRSTPPSSSSSSLRILSEFITLHAQMGCSMPLEEAAALLRSEEKLDFWREVVEFPIKSPFEEQILQVAAEMVGKLGYIRDWYQFLVRLETKLQSRFTKDEKDEMRASISNVSPAPWLLGLLHTVLPDLVSSEIMEIAQTKANEKDKLLLTEIVQNALSTTNIQCLSNGRKALVTGNYVRITDFMASPTNLPCDSNSNSSLLQDLEILASEAVIFDSDIVAKGSGLTIRIIAERWEVVGANRTINLKGHDGEPHLKAQSGTNTSMNGAAGQPGRPGGSGGNFYGVYGSLVNGEELSINVDGGDGGAGQEGGDGNPGRGQFDEDIHEMMILTGSGLGREWRNLLTCDNLGTSRANCEYKSKNPNRIATIGGNGGAGGSPGRGGYPGFLTMTHVNTSGLHDENEILVSRREGAIGLPGNGGKGGVGGKLKNRYSCTNFLDSFILGCEPFEDGGERAPAGEDGLAGSNSVGMLEAIPPQNESVAWNWETIIDFKKFVAESGNAVGREFVNVLNEATNINIRRH</sequence>
<feature type="region of interest" description="Disordered" evidence="1">
    <location>
        <begin position="44"/>
        <end position="63"/>
    </location>
</feature>
<feature type="chain" id="PRO_5045160119" evidence="2">
    <location>
        <begin position="24"/>
        <end position="1363"/>
    </location>
</feature>
<keyword evidence="2" id="KW-0732">Signal</keyword>